<evidence type="ECO:0000313" key="2">
    <source>
        <dbReference type="Proteomes" id="UP000886885"/>
    </source>
</evidence>
<dbReference type="Proteomes" id="UP000886885">
    <property type="component" value="Chromosome 5D"/>
</dbReference>
<proteinExistence type="predicted"/>
<name>A0A8X8D262_POPTO</name>
<dbReference type="InterPro" id="IPR019410">
    <property type="entry name" value="Methyltransf_16"/>
</dbReference>
<dbReference type="PANTHER" id="PTHR14614:SF130">
    <property type="entry name" value="PROTEIN-LYSINE N-METHYLTRANSFERASE EEF2KMT"/>
    <property type="match status" value="1"/>
</dbReference>
<gene>
    <name evidence="1" type="ORF">POTOM_020531</name>
</gene>
<protein>
    <recommendedName>
        <fullName evidence="3">S-adenosyl-L-methionine-dependent methyltransferases superfamily protein</fullName>
    </recommendedName>
</protein>
<dbReference type="Pfam" id="PF10294">
    <property type="entry name" value="Methyltransf_16"/>
    <property type="match status" value="1"/>
</dbReference>
<accession>A0A8X8D262</accession>
<dbReference type="OrthoDB" id="194386at2759"/>
<dbReference type="EMBL" id="JAAWWB010000010">
    <property type="protein sequence ID" value="KAG6773269.1"/>
    <property type="molecule type" value="Genomic_DNA"/>
</dbReference>
<dbReference type="AlphaFoldDB" id="A0A8X8D262"/>
<organism evidence="1 2">
    <name type="scientific">Populus tomentosa</name>
    <name type="common">Chinese white poplar</name>
    <dbReference type="NCBI Taxonomy" id="118781"/>
    <lineage>
        <taxon>Eukaryota</taxon>
        <taxon>Viridiplantae</taxon>
        <taxon>Streptophyta</taxon>
        <taxon>Embryophyta</taxon>
        <taxon>Tracheophyta</taxon>
        <taxon>Spermatophyta</taxon>
        <taxon>Magnoliopsida</taxon>
        <taxon>eudicotyledons</taxon>
        <taxon>Gunneridae</taxon>
        <taxon>Pentapetalae</taxon>
        <taxon>rosids</taxon>
        <taxon>fabids</taxon>
        <taxon>Malpighiales</taxon>
        <taxon>Salicaceae</taxon>
        <taxon>Saliceae</taxon>
        <taxon>Populus</taxon>
    </lineage>
</organism>
<comment type="caution">
    <text evidence="1">The sequence shown here is derived from an EMBL/GenBank/DDBJ whole genome shotgun (WGS) entry which is preliminary data.</text>
</comment>
<keyword evidence="2" id="KW-1185">Reference proteome</keyword>
<sequence>MAEPKLDPTIPPGLHLVSAFLSMEPTNTLLSLSRECGGGLVTEGVQRFIWDHCISNEAGEKGYGPYLRNFVKRLISEVESRNGTVLDELYEQCGYYMSSLKDDRLVKGSARVHKCISFLFPDDELVFLGCEPPSCPKQSNLVVPLHCSLNMLEGDTGCSVWPSSLYLSEFVLSFPDIFSNKSCFEVGSGVGLVGICLSHVKASQVSDVVDSCPFWTIHSLQCVHLMQVILSDGDLSTLSNMKLNLKLNQLGAETDVLERFGEDPNTVKAEMYNKSKVKCFHLPWESATESELEEYLPDIIVGADVIYDPSCLPHLLRVLVILLKQKKAYTQTWEESCEGRLQDAEHIDVNGASEGKSLFAHDIQCVTIQNSNRTDPCQVEELHGGSSVARLMKCPVAYIASVIRNIDTFNCFLKLAEEANLVIADITEALVPLNLLPYMQSYNRSSIRLFTVKCK</sequence>
<evidence type="ECO:0000313" key="1">
    <source>
        <dbReference type="EMBL" id="KAG6773269.1"/>
    </source>
</evidence>
<dbReference type="PANTHER" id="PTHR14614">
    <property type="entry name" value="HEPATOCELLULAR CARCINOMA-ASSOCIATED ANTIGEN"/>
    <property type="match status" value="1"/>
</dbReference>
<evidence type="ECO:0008006" key="3">
    <source>
        <dbReference type="Google" id="ProtNLM"/>
    </source>
</evidence>
<reference evidence="1" key="1">
    <citation type="journal article" date="2020" name="bioRxiv">
        <title>Hybrid origin of Populus tomentosa Carr. identified through genome sequencing and phylogenomic analysis.</title>
        <authorList>
            <person name="An X."/>
            <person name="Gao K."/>
            <person name="Chen Z."/>
            <person name="Li J."/>
            <person name="Yang X."/>
            <person name="Yang X."/>
            <person name="Zhou J."/>
            <person name="Guo T."/>
            <person name="Zhao T."/>
            <person name="Huang S."/>
            <person name="Miao D."/>
            <person name="Khan W.U."/>
            <person name="Rao P."/>
            <person name="Ye M."/>
            <person name="Lei B."/>
            <person name="Liao W."/>
            <person name="Wang J."/>
            <person name="Ji L."/>
            <person name="Li Y."/>
            <person name="Guo B."/>
            <person name="Mustafa N.S."/>
            <person name="Li S."/>
            <person name="Yun Q."/>
            <person name="Keller S.R."/>
            <person name="Mao J."/>
            <person name="Zhang R."/>
            <person name="Strauss S.H."/>
        </authorList>
    </citation>
    <scope>NUCLEOTIDE SEQUENCE</scope>
    <source>
        <strain evidence="1">GM15</strain>
        <tissue evidence="1">Leaf</tissue>
    </source>
</reference>